<dbReference type="CDD" id="cd06259">
    <property type="entry name" value="YdcF-like"/>
    <property type="match status" value="1"/>
</dbReference>
<feature type="transmembrane region" description="Helical" evidence="1">
    <location>
        <begin position="66"/>
        <end position="94"/>
    </location>
</feature>
<proteinExistence type="predicted"/>
<organism evidence="3 4">
    <name type="scientific">Apilactobacillus bombintestini</name>
    <dbReference type="NCBI Taxonomy" id="2419772"/>
    <lineage>
        <taxon>Bacteria</taxon>
        <taxon>Bacillati</taxon>
        <taxon>Bacillota</taxon>
        <taxon>Bacilli</taxon>
        <taxon>Lactobacillales</taxon>
        <taxon>Lactobacillaceae</taxon>
        <taxon>Apilactobacillus</taxon>
    </lineage>
</organism>
<evidence type="ECO:0000256" key="1">
    <source>
        <dbReference type="SAM" id="Phobius"/>
    </source>
</evidence>
<dbReference type="GO" id="GO:0005886">
    <property type="term" value="C:plasma membrane"/>
    <property type="evidence" value="ECO:0007669"/>
    <property type="project" value="TreeGrafter"/>
</dbReference>
<dbReference type="GO" id="GO:0043164">
    <property type="term" value="P:Gram-negative-bacterium-type cell wall biogenesis"/>
    <property type="evidence" value="ECO:0007669"/>
    <property type="project" value="TreeGrafter"/>
</dbReference>
<feature type="transmembrane region" description="Helical" evidence="1">
    <location>
        <begin position="334"/>
        <end position="350"/>
    </location>
</feature>
<dbReference type="Pfam" id="PF02698">
    <property type="entry name" value="DUF218"/>
    <property type="match status" value="1"/>
</dbReference>
<dbReference type="Gene3D" id="3.40.50.620">
    <property type="entry name" value="HUPs"/>
    <property type="match status" value="1"/>
</dbReference>
<evidence type="ECO:0000313" key="4">
    <source>
        <dbReference type="Proteomes" id="UP000272003"/>
    </source>
</evidence>
<feature type="transmembrane region" description="Helical" evidence="1">
    <location>
        <begin position="150"/>
        <end position="170"/>
    </location>
</feature>
<dbReference type="Proteomes" id="UP000272003">
    <property type="component" value="Chromosome"/>
</dbReference>
<name>A0A387AQE1_9LACO</name>
<dbReference type="OrthoDB" id="9782395at2"/>
<dbReference type="InterPro" id="IPR051599">
    <property type="entry name" value="Cell_Envelope_Assoc"/>
</dbReference>
<feature type="domain" description="DUF218" evidence="2">
    <location>
        <begin position="177"/>
        <end position="326"/>
    </location>
</feature>
<feature type="transmembrane region" description="Helical" evidence="1">
    <location>
        <begin position="106"/>
        <end position="130"/>
    </location>
</feature>
<dbReference type="PANTHER" id="PTHR30336">
    <property type="entry name" value="INNER MEMBRANE PROTEIN, PROBABLE PERMEASE"/>
    <property type="match status" value="1"/>
</dbReference>
<reference evidence="3 4" key="1">
    <citation type="submission" date="2018-09" db="EMBL/GenBank/DDBJ databases">
        <title>Genome sequencing of strain BHWM-4.</title>
        <authorList>
            <person name="Heo J."/>
            <person name="Kim S.-J."/>
            <person name="Kwon S.-W."/>
        </authorList>
    </citation>
    <scope>NUCLEOTIDE SEQUENCE [LARGE SCALE GENOMIC DNA]</scope>
    <source>
        <strain evidence="3 4">BHWM-4</strain>
    </source>
</reference>
<feature type="transmembrane region" description="Helical" evidence="1">
    <location>
        <begin position="38"/>
        <end position="60"/>
    </location>
</feature>
<evidence type="ECO:0000259" key="2">
    <source>
        <dbReference type="Pfam" id="PF02698"/>
    </source>
</evidence>
<protein>
    <submittedName>
        <fullName evidence="3">YdcF family protein</fullName>
    </submittedName>
</protein>
<dbReference type="InterPro" id="IPR014729">
    <property type="entry name" value="Rossmann-like_a/b/a_fold"/>
</dbReference>
<evidence type="ECO:0000313" key="3">
    <source>
        <dbReference type="EMBL" id="AYF92137.1"/>
    </source>
</evidence>
<gene>
    <name evidence="3" type="ORF">D7I45_00855</name>
</gene>
<dbReference type="PANTHER" id="PTHR30336:SF18">
    <property type="entry name" value="MEMBRANE PROTEIN"/>
    <property type="match status" value="1"/>
</dbReference>
<keyword evidence="4" id="KW-1185">Reference proteome</keyword>
<dbReference type="GO" id="GO:0000270">
    <property type="term" value="P:peptidoglycan metabolic process"/>
    <property type="evidence" value="ECO:0007669"/>
    <property type="project" value="TreeGrafter"/>
</dbReference>
<dbReference type="EMBL" id="CP032626">
    <property type="protein sequence ID" value="AYF92137.1"/>
    <property type="molecule type" value="Genomic_DNA"/>
</dbReference>
<feature type="transmembrane region" description="Helical" evidence="1">
    <location>
        <begin position="12"/>
        <end position="31"/>
    </location>
</feature>
<dbReference type="KEGG" id="abom:D7I45_00855"/>
<keyword evidence="1" id="KW-1133">Transmembrane helix</keyword>
<sequence length="352" mass="39842">MWAFLYEKVDNMYFLPLILLILIAVFAYSFYLRKASFLNGLLGLLTIFAIAGNLMFFSLITDSKILHLLFLIVFVFLAVVVTLIYALHAVLLIWNGIIVWRRESHNLANLLTLIIGIIMVLYPLFNYLLFKKLIPKPYNGILEHISEMGIFYILSLFVIFSLSVMICNYYRPKRNKDFIIVLGAGLLDGDRVSPLLASRIDRAIDFYKQQIHSGNVAPLIICSGGQGGDETVPEGVAMRQYVLSKHVAEKDVVAEDQSKNTIQNFSFSRKIVDKYQLNPDNGIYVSNNYHIYRANAYARNAGMKIDGIGSKTSGFFLPNALIREFIAIVLNHKLANFLVLVIIIAIAILARF</sequence>
<dbReference type="InterPro" id="IPR003848">
    <property type="entry name" value="DUF218"/>
</dbReference>
<keyword evidence="1" id="KW-0472">Membrane</keyword>
<keyword evidence="1" id="KW-0812">Transmembrane</keyword>
<accession>A0A387AQE1</accession>
<dbReference type="AlphaFoldDB" id="A0A387AQE1"/>